<dbReference type="Proteomes" id="UP000032142">
    <property type="component" value="Unassembled WGS sequence"/>
</dbReference>
<protein>
    <submittedName>
        <fullName evidence="1">Uncharacterized protein</fullName>
    </submittedName>
</protein>
<reference evidence="2" key="1">
    <citation type="submission" date="2014-09" db="EMBL/GenBank/DDBJ databases">
        <authorList>
            <person name="Mudge J."/>
            <person name="Ramaraj T."/>
            <person name="Lindquist I.E."/>
            <person name="Bharti A.K."/>
            <person name="Sundararajan A."/>
            <person name="Cameron C.T."/>
            <person name="Woodward J.E."/>
            <person name="May G.D."/>
            <person name="Brubaker C."/>
            <person name="Broadhvest J."/>
            <person name="Wilkins T.A."/>
        </authorList>
    </citation>
    <scope>NUCLEOTIDE SEQUENCE</scope>
    <source>
        <strain evidence="2">cv. AKA8401</strain>
    </source>
</reference>
<dbReference type="EMBL" id="KN446434">
    <property type="protein sequence ID" value="KHG28788.1"/>
    <property type="molecule type" value="Genomic_DNA"/>
</dbReference>
<keyword evidence="2" id="KW-1185">Reference proteome</keyword>
<organism evidence="1 2">
    <name type="scientific">Gossypium arboreum</name>
    <name type="common">Tree cotton</name>
    <name type="synonym">Gossypium nanking</name>
    <dbReference type="NCBI Taxonomy" id="29729"/>
    <lineage>
        <taxon>Eukaryota</taxon>
        <taxon>Viridiplantae</taxon>
        <taxon>Streptophyta</taxon>
        <taxon>Embryophyta</taxon>
        <taxon>Tracheophyta</taxon>
        <taxon>Spermatophyta</taxon>
        <taxon>Magnoliopsida</taxon>
        <taxon>eudicotyledons</taxon>
        <taxon>Gunneridae</taxon>
        <taxon>Pentapetalae</taxon>
        <taxon>rosids</taxon>
        <taxon>malvids</taxon>
        <taxon>Malvales</taxon>
        <taxon>Malvaceae</taxon>
        <taxon>Malvoideae</taxon>
        <taxon>Gossypium</taxon>
    </lineage>
</organism>
<accession>A0A0B0PQR8</accession>
<gene>
    <name evidence="1" type="ORF">F383_00772</name>
</gene>
<sequence>MPLGLNPGLVTCTNAFGLSPDLLTRTNAFGS</sequence>
<dbReference type="AlphaFoldDB" id="A0A0B0PQR8"/>
<name>A0A0B0PQR8_GOSAR</name>
<proteinExistence type="predicted"/>
<evidence type="ECO:0000313" key="1">
    <source>
        <dbReference type="EMBL" id="KHG28788.1"/>
    </source>
</evidence>
<evidence type="ECO:0000313" key="2">
    <source>
        <dbReference type="Proteomes" id="UP000032142"/>
    </source>
</evidence>